<keyword evidence="4" id="KW-1185">Reference proteome</keyword>
<dbReference type="PANTHER" id="PTHR42048">
    <property type="entry name" value="ARS-BINDING PROTEIN 2"/>
    <property type="match status" value="1"/>
</dbReference>
<evidence type="ECO:0000256" key="2">
    <source>
        <dbReference type="SAM" id="MobiDB-lite"/>
    </source>
</evidence>
<dbReference type="InterPro" id="IPR018562">
    <property type="entry name" value="ARS-binding_2"/>
</dbReference>
<gene>
    <name evidence="3" type="ORF">EC973_009208</name>
</gene>
<organism evidence="3 4">
    <name type="scientific">Apophysomyces ossiformis</name>
    <dbReference type="NCBI Taxonomy" id="679940"/>
    <lineage>
        <taxon>Eukaryota</taxon>
        <taxon>Fungi</taxon>
        <taxon>Fungi incertae sedis</taxon>
        <taxon>Mucoromycota</taxon>
        <taxon>Mucoromycotina</taxon>
        <taxon>Mucoromycetes</taxon>
        <taxon>Mucorales</taxon>
        <taxon>Mucorineae</taxon>
        <taxon>Mucoraceae</taxon>
        <taxon>Apophysomyces</taxon>
    </lineage>
</organism>
<keyword evidence="1" id="KW-0175">Coiled coil</keyword>
<feature type="compositionally biased region" description="Polar residues" evidence="2">
    <location>
        <begin position="30"/>
        <end position="56"/>
    </location>
</feature>
<evidence type="ECO:0000313" key="3">
    <source>
        <dbReference type="EMBL" id="KAF7725876.1"/>
    </source>
</evidence>
<dbReference type="Pfam" id="PF09441">
    <property type="entry name" value="Abp2"/>
    <property type="match status" value="1"/>
</dbReference>
<accession>A0A8H7BVW0</accession>
<dbReference type="OrthoDB" id="2104370at2759"/>
<feature type="compositionally biased region" description="Low complexity" evidence="2">
    <location>
        <begin position="394"/>
        <end position="407"/>
    </location>
</feature>
<sequence>MSSESDIPLQEPNFFDLEAFNETHYPLASNEATLSHRSMHPTSPDRTLNTKSTTSPAVCDSPGSPRAPGKSISTPSSPEDIAQHAHTPHVQQRECDPSIHQLIPSSNCSSSISNNNSKKIIPVTRVTGENVNSSNIEDGYIQFVIHHDPQYIGDGIESLMYVKRKFSSVPRTGDLSYTTWDVFLLVKKLHNQEIKNWSQLVGQLGLSDMAGRPQFAQRVKRWMHKYKIDCYFDYLLGNPFNFHSSDEKYSGCLMMGNYQKRKARPTTDETDSVKSEDNGDPARKRRRQDDHKRLLLSNEDDSPHTDDDEEDEMNGGPAVLGSQPRTVHSHPILFAGSRKRMRDASKLDLHLASAKLSSHRRTSNDDFTEEDVPSNIGESPQRSILEEDEEDELVSSSSSVGSPVPEETISDAPLVHQSTSSHTESYSHQPNGSHAAADNTRSRLETNPVITNCSNCTHLSEMVKKLEDNMLQLKKHVTSLENKLDQQVLANESNWKQIDQRLSNSETLYEQHDRWRKQLIETLLKGLEGAPSSSSSS</sequence>
<protein>
    <recommendedName>
        <fullName evidence="5">ARS binding protein 2-domain-containing protein</fullName>
    </recommendedName>
</protein>
<evidence type="ECO:0008006" key="5">
    <source>
        <dbReference type="Google" id="ProtNLM"/>
    </source>
</evidence>
<reference evidence="3" key="1">
    <citation type="submission" date="2020-01" db="EMBL/GenBank/DDBJ databases">
        <title>Genome Sequencing of Three Apophysomyces-Like Fungal Strains Confirms a Novel Fungal Genus in the Mucoromycota with divergent Burkholderia-like Endosymbiotic Bacteria.</title>
        <authorList>
            <person name="Stajich J.E."/>
            <person name="Macias A.M."/>
            <person name="Carter-House D."/>
            <person name="Lovett B."/>
            <person name="Kasson L.R."/>
            <person name="Berry K."/>
            <person name="Grigoriev I."/>
            <person name="Chang Y."/>
            <person name="Spatafora J."/>
            <person name="Kasson M.T."/>
        </authorList>
    </citation>
    <scope>NUCLEOTIDE SEQUENCE</scope>
    <source>
        <strain evidence="3">NRRL A-21654</strain>
    </source>
</reference>
<feature type="compositionally biased region" description="Polar residues" evidence="2">
    <location>
        <begin position="416"/>
        <end position="432"/>
    </location>
</feature>
<dbReference type="GO" id="GO:0003688">
    <property type="term" value="F:DNA replication origin binding"/>
    <property type="evidence" value="ECO:0007669"/>
    <property type="project" value="TreeGrafter"/>
</dbReference>
<evidence type="ECO:0000256" key="1">
    <source>
        <dbReference type="SAM" id="Coils"/>
    </source>
</evidence>
<dbReference type="EMBL" id="JABAYA010000088">
    <property type="protein sequence ID" value="KAF7725876.1"/>
    <property type="molecule type" value="Genomic_DNA"/>
</dbReference>
<dbReference type="AlphaFoldDB" id="A0A8H7BVW0"/>
<dbReference type="PANTHER" id="PTHR42048:SF1">
    <property type="entry name" value="ARS-BINDING PROTEIN 2"/>
    <property type="match status" value="1"/>
</dbReference>
<evidence type="ECO:0000313" key="4">
    <source>
        <dbReference type="Proteomes" id="UP000605846"/>
    </source>
</evidence>
<comment type="caution">
    <text evidence="3">The sequence shown here is derived from an EMBL/GenBank/DDBJ whole genome shotgun (WGS) entry which is preliminary data.</text>
</comment>
<feature type="region of interest" description="Disordered" evidence="2">
    <location>
        <begin position="356"/>
        <end position="439"/>
    </location>
</feature>
<proteinExistence type="predicted"/>
<dbReference type="Proteomes" id="UP000605846">
    <property type="component" value="Unassembled WGS sequence"/>
</dbReference>
<name>A0A8H7BVW0_9FUNG</name>
<feature type="region of interest" description="Disordered" evidence="2">
    <location>
        <begin position="262"/>
        <end position="329"/>
    </location>
</feature>
<feature type="region of interest" description="Disordered" evidence="2">
    <location>
        <begin position="28"/>
        <end position="95"/>
    </location>
</feature>
<feature type="compositionally biased region" description="Basic and acidic residues" evidence="2">
    <location>
        <begin position="265"/>
        <end position="293"/>
    </location>
</feature>
<feature type="coiled-coil region" evidence="1">
    <location>
        <begin position="456"/>
        <end position="483"/>
    </location>
</feature>